<evidence type="ECO:0000313" key="7">
    <source>
        <dbReference type="Proteomes" id="UP000002320"/>
    </source>
</evidence>
<proteinExistence type="inferred from homology"/>
<keyword evidence="2 3" id="KW-0175">Coiled coil</keyword>
<evidence type="ECO:0000256" key="2">
    <source>
        <dbReference type="ARBA" id="ARBA00023054"/>
    </source>
</evidence>
<evidence type="ECO:0000256" key="4">
    <source>
        <dbReference type="SAM" id="MobiDB-lite"/>
    </source>
</evidence>
<name>B0W2M8_CULQU</name>
<dbReference type="EnsemblMetazoa" id="CPIJ001278-RA">
    <property type="protein sequence ID" value="CPIJ001278-PA"/>
    <property type="gene ID" value="CPIJ001278"/>
</dbReference>
<dbReference type="STRING" id="7176.B0W2M8"/>
<dbReference type="EMBL" id="DS231827">
    <property type="protein sequence ID" value="EDS29336.1"/>
    <property type="molecule type" value="Genomic_DNA"/>
</dbReference>
<dbReference type="Proteomes" id="UP000002320">
    <property type="component" value="Unassembled WGS sequence"/>
</dbReference>
<reference evidence="5" key="1">
    <citation type="submission" date="2007-03" db="EMBL/GenBank/DDBJ databases">
        <title>Annotation of Culex pipiens quinquefasciatus.</title>
        <authorList>
            <consortium name="The Broad Institute Genome Sequencing Platform"/>
            <person name="Atkinson P.W."/>
            <person name="Hemingway J."/>
            <person name="Christensen B.M."/>
            <person name="Higgs S."/>
            <person name="Kodira C."/>
            <person name="Hannick L."/>
            <person name="Megy K."/>
            <person name="O'Leary S."/>
            <person name="Pearson M."/>
            <person name="Haas B.J."/>
            <person name="Mauceli E."/>
            <person name="Wortman J.R."/>
            <person name="Lee N.H."/>
            <person name="Guigo R."/>
            <person name="Stanke M."/>
            <person name="Alvarado L."/>
            <person name="Amedeo P."/>
            <person name="Antoine C.H."/>
            <person name="Arensburger P."/>
            <person name="Bidwell S.L."/>
            <person name="Crawford M."/>
            <person name="Camaro F."/>
            <person name="Devon K."/>
            <person name="Engels R."/>
            <person name="Hammond M."/>
            <person name="Howarth C."/>
            <person name="Koehrsen M."/>
            <person name="Lawson D."/>
            <person name="Montgomery P."/>
            <person name="Nene V."/>
            <person name="Nusbaum C."/>
            <person name="Puiu D."/>
            <person name="Romero-Severson J."/>
            <person name="Severson D.W."/>
            <person name="Shumway M."/>
            <person name="Sisk P."/>
            <person name="Stolte C."/>
            <person name="Zeng Q."/>
            <person name="Eisenstadt E."/>
            <person name="Fraser-Liggett C."/>
            <person name="Strausberg R."/>
            <person name="Galagan J."/>
            <person name="Birren B."/>
            <person name="Collins F.H."/>
        </authorList>
    </citation>
    <scope>NUCLEOTIDE SEQUENCE [LARGE SCALE GENOMIC DNA]</scope>
    <source>
        <strain evidence="5">JHB</strain>
    </source>
</reference>
<evidence type="ECO:0000256" key="1">
    <source>
        <dbReference type="ARBA" id="ARBA00007796"/>
    </source>
</evidence>
<dbReference type="VEuPathDB" id="VectorBase:CPIJ001278"/>
<dbReference type="PANTHER" id="PTHR19423:SF1">
    <property type="entry name" value="SH3 DOMAIN-BINDING PROTEIN 5"/>
    <property type="match status" value="1"/>
</dbReference>
<reference evidence="6" key="2">
    <citation type="submission" date="2021-02" db="UniProtKB">
        <authorList>
            <consortium name="EnsemblMetazoa"/>
        </authorList>
    </citation>
    <scope>IDENTIFICATION</scope>
    <source>
        <strain evidence="6">JHB</strain>
    </source>
</reference>
<comment type="similarity">
    <text evidence="1">Belongs to the SH3BP5 family.</text>
</comment>
<dbReference type="PANTHER" id="PTHR19423">
    <property type="entry name" value="SH3 DOMAIN-BINDING PROTEIN 5"/>
    <property type="match status" value="1"/>
</dbReference>
<evidence type="ECO:0000313" key="5">
    <source>
        <dbReference type="EMBL" id="EDS29336.1"/>
    </source>
</evidence>
<evidence type="ECO:0000313" key="6">
    <source>
        <dbReference type="EnsemblMetazoa" id="CPIJ001278-PA"/>
    </source>
</evidence>
<protein>
    <submittedName>
        <fullName evidence="5 6">Uncharacterized protein</fullName>
    </submittedName>
</protein>
<dbReference type="KEGG" id="cqu:CpipJ_CPIJ001278"/>
<accession>B0W2M8</accession>
<dbReference type="HOGENOM" id="CLU_043711_2_1_1"/>
<dbReference type="AlphaFoldDB" id="B0W2M8"/>
<organism>
    <name type="scientific">Culex quinquefasciatus</name>
    <name type="common">Southern house mosquito</name>
    <name type="synonym">Culex pungens</name>
    <dbReference type="NCBI Taxonomy" id="7176"/>
    <lineage>
        <taxon>Eukaryota</taxon>
        <taxon>Metazoa</taxon>
        <taxon>Ecdysozoa</taxon>
        <taxon>Arthropoda</taxon>
        <taxon>Hexapoda</taxon>
        <taxon>Insecta</taxon>
        <taxon>Pterygota</taxon>
        <taxon>Neoptera</taxon>
        <taxon>Endopterygota</taxon>
        <taxon>Diptera</taxon>
        <taxon>Nematocera</taxon>
        <taxon>Culicoidea</taxon>
        <taxon>Culicidae</taxon>
        <taxon>Culicinae</taxon>
        <taxon>Culicini</taxon>
        <taxon>Culex</taxon>
        <taxon>Culex</taxon>
    </lineage>
</organism>
<dbReference type="GO" id="GO:0004860">
    <property type="term" value="F:protein kinase inhibitor activity"/>
    <property type="evidence" value="ECO:0007669"/>
    <property type="project" value="TreeGrafter"/>
</dbReference>
<dbReference type="InterPro" id="IPR007940">
    <property type="entry name" value="SH3BP5"/>
</dbReference>
<dbReference type="eggNOG" id="KOG2008">
    <property type="taxonomic scope" value="Eukaryota"/>
</dbReference>
<sequence length="476" mass="52556">MEEAKSTFRILMNESTRRLKLSSKKLGSCIDKARPYYEALEKAKAAQTECQAAAIKFQRSSEIHAAAKETVALAEQRFMSNSHEWQFDNAWQEMLNHATIKVMDAEKQKAESGAEHQKKANIFKEAELKVMDAEKQKAESGAEHQKKANIFKEAELKVSQLEERNRRSIHKSKPYFEEKQLCQEQLEAQKGRIQQLEDQIGSAKTAYGTALRNLEQISEEIHKQRGDLSMAAPSGPREPGVGAELANLPPMATAAAASSSSTSSKLASPVYSSNMPDISSELDKCEIHSVGSTSLATSSAVSEKDPTEDDDYMHDTDLNLELLRQKVKTLAVRPVEGGDGQQQEQEIWEHELAATVDKLDHLMMLRECSLTGTPTSGSLPVTPKHHSQLSSPVMAEKQKIKMFKKLDPLPLANVSMYALPTYLNSSSSNGGGGQQSLQQYAQQTPQNDLVTPCNEPMMAPTSVAVGGFKSKRKMSM</sequence>
<dbReference type="VEuPathDB" id="VectorBase:CQUJHB003258"/>
<dbReference type="FunCoup" id="B0W2M8">
    <property type="interactions" value="1356"/>
</dbReference>
<keyword evidence="7" id="KW-1185">Reference proteome</keyword>
<dbReference type="OrthoDB" id="446789at2759"/>
<dbReference type="OMA" id="AQIECQK"/>
<feature type="coiled-coil region" evidence="3">
    <location>
        <begin position="123"/>
        <end position="206"/>
    </location>
</feature>
<dbReference type="GO" id="GO:0005737">
    <property type="term" value="C:cytoplasm"/>
    <property type="evidence" value="ECO:0007669"/>
    <property type="project" value="TreeGrafter"/>
</dbReference>
<evidence type="ECO:0000256" key="3">
    <source>
        <dbReference type="SAM" id="Coils"/>
    </source>
</evidence>
<gene>
    <name evidence="6" type="primary">6032315</name>
    <name evidence="5" type="ORF">CpipJ_CPIJ001278</name>
</gene>
<feature type="region of interest" description="Disordered" evidence="4">
    <location>
        <begin position="425"/>
        <end position="444"/>
    </location>
</feature>
<dbReference type="Pfam" id="PF05276">
    <property type="entry name" value="SH3BP5"/>
    <property type="match status" value="1"/>
</dbReference>
<dbReference type="InParanoid" id="B0W2M8"/>
<dbReference type="GO" id="GO:0035556">
    <property type="term" value="P:intracellular signal transduction"/>
    <property type="evidence" value="ECO:0007669"/>
    <property type="project" value="InterPro"/>
</dbReference>